<protein>
    <submittedName>
        <fullName evidence="5">NAD(P)H-dependent oxidoreductase</fullName>
    </submittedName>
</protein>
<comment type="similarity">
    <text evidence="1">Belongs to the nitroreductase family.</text>
</comment>
<dbReference type="PANTHER" id="PTHR43673">
    <property type="entry name" value="NAD(P)H NITROREDUCTASE YDGI-RELATED"/>
    <property type="match status" value="1"/>
</dbReference>
<dbReference type="Proteomes" id="UP000435357">
    <property type="component" value="Unassembled WGS sequence"/>
</dbReference>
<dbReference type="AlphaFoldDB" id="A0A6N6M8B0"/>
<evidence type="ECO:0000256" key="1">
    <source>
        <dbReference type="ARBA" id="ARBA00007118"/>
    </source>
</evidence>
<organism evidence="5 6">
    <name type="scientific">Salibacter halophilus</name>
    <dbReference type="NCBI Taxonomy" id="1803916"/>
    <lineage>
        <taxon>Bacteria</taxon>
        <taxon>Pseudomonadati</taxon>
        <taxon>Bacteroidota</taxon>
        <taxon>Flavobacteriia</taxon>
        <taxon>Flavobacteriales</taxon>
        <taxon>Salibacteraceae</taxon>
        <taxon>Salibacter</taxon>
    </lineage>
</organism>
<keyword evidence="3" id="KW-0560">Oxidoreductase</keyword>
<keyword evidence="2" id="KW-0521">NADP</keyword>
<evidence type="ECO:0000259" key="4">
    <source>
        <dbReference type="Pfam" id="PF00881"/>
    </source>
</evidence>
<dbReference type="Gene3D" id="3.40.109.10">
    <property type="entry name" value="NADH Oxidase"/>
    <property type="match status" value="1"/>
</dbReference>
<feature type="domain" description="Nitroreductase" evidence="4">
    <location>
        <begin position="12"/>
        <end position="189"/>
    </location>
</feature>
<sequence>MKTKTSPVESLEWRYATKKFDNTKKISHSDFKEILRTLQLAPSSYGLQPFEFWVIEDETLRAELKERAFNQPQVTDASHLILFLSKTDFAESDIDKFIELSQEVRDIPDEQAQQYAEMMKGAVLSKSTRDIEEWTSLQTYLVIGQTLKVAAEMGIDASPMEGFEPQKFTEHLKLEEKGLRPLAMIGLGYRSDEDATQHMAKVRKPQHELIKFL</sequence>
<dbReference type="PANTHER" id="PTHR43673:SF10">
    <property type="entry name" value="NADH DEHYDROGENASE_NAD(P)H NITROREDUCTASE XCC3605-RELATED"/>
    <property type="match status" value="1"/>
</dbReference>
<dbReference type="InterPro" id="IPR000415">
    <property type="entry name" value="Nitroreductase-like"/>
</dbReference>
<dbReference type="RefSeq" id="WP_151167708.1">
    <property type="nucleotide sequence ID" value="NZ_WACR01000005.1"/>
</dbReference>
<dbReference type="CDD" id="cd02149">
    <property type="entry name" value="NfsB-like"/>
    <property type="match status" value="1"/>
</dbReference>
<accession>A0A6N6M8B0</accession>
<dbReference type="GO" id="GO:0016491">
    <property type="term" value="F:oxidoreductase activity"/>
    <property type="evidence" value="ECO:0007669"/>
    <property type="project" value="UniProtKB-KW"/>
</dbReference>
<dbReference type="InterPro" id="IPR033878">
    <property type="entry name" value="NfsB-like"/>
</dbReference>
<dbReference type="Pfam" id="PF00881">
    <property type="entry name" value="Nitroreductase"/>
    <property type="match status" value="1"/>
</dbReference>
<dbReference type="SUPFAM" id="SSF55469">
    <property type="entry name" value="FMN-dependent nitroreductase-like"/>
    <property type="match status" value="1"/>
</dbReference>
<proteinExistence type="inferred from homology"/>
<keyword evidence="6" id="KW-1185">Reference proteome</keyword>
<evidence type="ECO:0000256" key="2">
    <source>
        <dbReference type="ARBA" id="ARBA00022857"/>
    </source>
</evidence>
<evidence type="ECO:0000313" key="5">
    <source>
        <dbReference type="EMBL" id="KAB1064487.1"/>
    </source>
</evidence>
<evidence type="ECO:0000256" key="3">
    <source>
        <dbReference type="ARBA" id="ARBA00023002"/>
    </source>
</evidence>
<reference evidence="5 6" key="1">
    <citation type="submission" date="2019-09" db="EMBL/GenBank/DDBJ databases">
        <title>Genomes of Cryomorphaceae.</title>
        <authorList>
            <person name="Bowman J.P."/>
        </authorList>
    </citation>
    <scope>NUCLEOTIDE SEQUENCE [LARGE SCALE GENOMIC DNA]</scope>
    <source>
        <strain evidence="5 6">KCTC 52047</strain>
    </source>
</reference>
<gene>
    <name evidence="5" type="ORF">F3059_07260</name>
</gene>
<dbReference type="EMBL" id="WACR01000005">
    <property type="protein sequence ID" value="KAB1064487.1"/>
    <property type="molecule type" value="Genomic_DNA"/>
</dbReference>
<evidence type="ECO:0000313" key="6">
    <source>
        <dbReference type="Proteomes" id="UP000435357"/>
    </source>
</evidence>
<dbReference type="OrthoDB" id="9809288at2"/>
<comment type="caution">
    <text evidence="5">The sequence shown here is derived from an EMBL/GenBank/DDBJ whole genome shotgun (WGS) entry which is preliminary data.</text>
</comment>
<dbReference type="InterPro" id="IPR029479">
    <property type="entry name" value="Nitroreductase"/>
</dbReference>
<name>A0A6N6M8B0_9FLAO</name>